<dbReference type="Pfam" id="PF00534">
    <property type="entry name" value="Glycos_transf_1"/>
    <property type="match status" value="1"/>
</dbReference>
<dbReference type="EMBL" id="DSVQ01000012">
    <property type="protein sequence ID" value="HGT39094.1"/>
    <property type="molecule type" value="Genomic_DNA"/>
</dbReference>
<comment type="caution">
    <text evidence="2">The sequence shown here is derived from an EMBL/GenBank/DDBJ whole genome shotgun (WGS) entry which is preliminary data.</text>
</comment>
<accession>A0A7C4LKQ7</accession>
<proteinExistence type="predicted"/>
<reference evidence="2" key="1">
    <citation type="journal article" date="2020" name="mSystems">
        <title>Genome- and Community-Level Interaction Insights into Carbon Utilization and Element Cycling Functions of Hydrothermarchaeota in Hydrothermal Sediment.</title>
        <authorList>
            <person name="Zhou Z."/>
            <person name="Liu Y."/>
            <person name="Xu W."/>
            <person name="Pan J."/>
            <person name="Luo Z.H."/>
            <person name="Li M."/>
        </authorList>
    </citation>
    <scope>NUCLEOTIDE SEQUENCE [LARGE SCALE GENOMIC DNA]</scope>
    <source>
        <strain evidence="2">SpSt-508</strain>
    </source>
</reference>
<dbReference type="GO" id="GO:0016757">
    <property type="term" value="F:glycosyltransferase activity"/>
    <property type="evidence" value="ECO:0007669"/>
    <property type="project" value="InterPro"/>
</dbReference>
<gene>
    <name evidence="2" type="ORF">ENS64_07495</name>
</gene>
<dbReference type="AlphaFoldDB" id="A0A7C4LKQ7"/>
<dbReference type="Gene3D" id="3.40.50.2000">
    <property type="entry name" value="Glycogen Phosphorylase B"/>
    <property type="match status" value="1"/>
</dbReference>
<keyword evidence="2" id="KW-0808">Transferase</keyword>
<evidence type="ECO:0000259" key="1">
    <source>
        <dbReference type="Pfam" id="PF00534"/>
    </source>
</evidence>
<dbReference type="SUPFAM" id="SSF53756">
    <property type="entry name" value="UDP-Glycosyltransferase/glycogen phosphorylase"/>
    <property type="match status" value="1"/>
</dbReference>
<name>A0A7C4LKQ7_9PLAN</name>
<organism evidence="2">
    <name type="scientific">Schlesneria paludicola</name>
    <dbReference type="NCBI Taxonomy" id="360056"/>
    <lineage>
        <taxon>Bacteria</taxon>
        <taxon>Pseudomonadati</taxon>
        <taxon>Planctomycetota</taxon>
        <taxon>Planctomycetia</taxon>
        <taxon>Planctomycetales</taxon>
        <taxon>Planctomycetaceae</taxon>
        <taxon>Schlesneria</taxon>
    </lineage>
</organism>
<feature type="domain" description="Glycosyl transferase family 1" evidence="1">
    <location>
        <begin position="238"/>
        <end position="294"/>
    </location>
</feature>
<sequence length="332" mass="36906">MHLLQVCNVGEICGGTAACAWSVTRSFPQWQHTVAFLNPVRHATRRAFAPHLVLEWPRVTAALVEAVEADGLLLHNTSPHRLPEPVGVPTWQYAHSRTPLAAADATLYCSQWLADEWGAASADVCWQGVPIPPWPAVIGADRPCLPERPAVQDGSATVRVIDREFLVVGRLCTPTPRKWPTDVLPFYAALTARCPFVWWEFVGCPRVLESALRTACAGRATFWSAGWERRDRYFTWDALLYHHPRLTESFGRTVAEAMCAGCVPIVDGRGGFREQLDRGGGFLCGTFSDFVTALDTLRDTATRQAIAHRAIEVARERFSLEAFARRLTGWLT</sequence>
<evidence type="ECO:0000313" key="2">
    <source>
        <dbReference type="EMBL" id="HGT39094.1"/>
    </source>
</evidence>
<protein>
    <submittedName>
        <fullName evidence="2">Glycosyltransferase family 1 protein</fullName>
    </submittedName>
</protein>
<dbReference type="InterPro" id="IPR001296">
    <property type="entry name" value="Glyco_trans_1"/>
</dbReference>